<protein>
    <submittedName>
        <fullName evidence="1">Glycosyl transferase, family 25</fullName>
    </submittedName>
</protein>
<gene>
    <name evidence="1" type="ORF">SAMN04488101_101699</name>
</gene>
<dbReference type="GO" id="GO:0016740">
    <property type="term" value="F:transferase activity"/>
    <property type="evidence" value="ECO:0007669"/>
    <property type="project" value="UniProtKB-KW"/>
</dbReference>
<evidence type="ECO:0000313" key="1">
    <source>
        <dbReference type="EMBL" id="SMC61138.1"/>
    </source>
</evidence>
<dbReference type="OrthoDB" id="1417318at2"/>
<dbReference type="RefSeq" id="WP_084287255.1">
    <property type="nucleotide sequence ID" value="NZ_FWYB01000001.1"/>
</dbReference>
<organism evidence="1 2">
    <name type="scientific">Pedobacter nyackensis</name>
    <dbReference type="NCBI Taxonomy" id="475255"/>
    <lineage>
        <taxon>Bacteria</taxon>
        <taxon>Pseudomonadati</taxon>
        <taxon>Bacteroidota</taxon>
        <taxon>Sphingobacteriia</taxon>
        <taxon>Sphingobacteriales</taxon>
        <taxon>Sphingobacteriaceae</taxon>
        <taxon>Pedobacter</taxon>
    </lineage>
</organism>
<proteinExistence type="predicted"/>
<dbReference type="STRING" id="475255.SAMN04488101_101699"/>
<reference evidence="1 2" key="1">
    <citation type="submission" date="2017-04" db="EMBL/GenBank/DDBJ databases">
        <authorList>
            <person name="Afonso C.L."/>
            <person name="Miller P.J."/>
            <person name="Scott M.A."/>
            <person name="Spackman E."/>
            <person name="Goraichik I."/>
            <person name="Dimitrov K.M."/>
            <person name="Suarez D.L."/>
            <person name="Swayne D.E."/>
        </authorList>
    </citation>
    <scope>NUCLEOTIDE SEQUENCE [LARGE SCALE GENOMIC DNA]</scope>
    <source>
        <strain evidence="1 2">DSM 19625</strain>
    </source>
</reference>
<sequence length="224" mass="25837">MGDQIVDYEGITIPTYIINLKERTERLSHILEQFKDKPEFEVHIIEAYKHEIGAVGLWESVVKVVKLAKENGDDVIIICKDDHEFTAHYSKAYLIQNIIEANEQGVAILSGGIRSFGHAVPLTANRMWVNPFESTQFIVLFKKIFDKILKYKFKDNDVADVVLAEMTSHKMTLFPFISLQRDFGYSDITSIHDEEPGHVQNMLKKTISRLETIQNVYLKYRSEV</sequence>
<dbReference type="Proteomes" id="UP000192678">
    <property type="component" value="Unassembled WGS sequence"/>
</dbReference>
<name>A0A1W2ALN7_9SPHI</name>
<accession>A0A1W2ALN7</accession>
<dbReference type="EMBL" id="FWYB01000001">
    <property type="protein sequence ID" value="SMC61138.1"/>
    <property type="molecule type" value="Genomic_DNA"/>
</dbReference>
<keyword evidence="2" id="KW-1185">Reference proteome</keyword>
<evidence type="ECO:0000313" key="2">
    <source>
        <dbReference type="Proteomes" id="UP000192678"/>
    </source>
</evidence>
<keyword evidence="1" id="KW-0808">Transferase</keyword>
<dbReference type="AlphaFoldDB" id="A0A1W2ALN7"/>